<evidence type="ECO:0000256" key="9">
    <source>
        <dbReference type="RuleBase" id="RU362002"/>
    </source>
</evidence>
<feature type="transmembrane region" description="Helical" evidence="9">
    <location>
        <begin position="6"/>
        <end position="28"/>
    </location>
</feature>
<feature type="transmembrane region" description="Helical" evidence="9">
    <location>
        <begin position="168"/>
        <end position="192"/>
    </location>
</feature>
<feature type="transmembrane region" description="Helical" evidence="9">
    <location>
        <begin position="95"/>
        <end position="118"/>
    </location>
</feature>
<evidence type="ECO:0000256" key="4">
    <source>
        <dbReference type="ARBA" id="ARBA00022692"/>
    </source>
</evidence>
<reference evidence="12" key="1">
    <citation type="journal article" date="2019" name="Int. J. Syst. Evol. Microbiol.">
        <title>The Global Catalogue of Microorganisms (GCM) 10K type strain sequencing project: providing services to taxonomists for standard genome sequencing and annotation.</title>
        <authorList>
            <consortium name="The Broad Institute Genomics Platform"/>
            <consortium name="The Broad Institute Genome Sequencing Center for Infectious Disease"/>
            <person name="Wu L."/>
            <person name="Ma J."/>
        </authorList>
    </citation>
    <scope>NUCLEOTIDE SEQUENCE [LARGE SCALE GENOMIC DNA]</scope>
    <source>
        <strain evidence="12">JCM 18303</strain>
    </source>
</reference>
<comment type="caution">
    <text evidence="11">The sequence shown here is derived from an EMBL/GenBank/DDBJ whole genome shotgun (WGS) entry which is preliminary data.</text>
</comment>
<dbReference type="NCBIfam" id="TIGR00836">
    <property type="entry name" value="amt"/>
    <property type="match status" value="1"/>
</dbReference>
<keyword evidence="4 9" id="KW-0812">Transmembrane</keyword>
<feature type="transmembrane region" description="Helical" evidence="9">
    <location>
        <begin position="270"/>
        <end position="286"/>
    </location>
</feature>
<feature type="transmembrane region" description="Helical" evidence="9">
    <location>
        <begin position="367"/>
        <end position="389"/>
    </location>
</feature>
<keyword evidence="12" id="KW-1185">Reference proteome</keyword>
<protein>
    <recommendedName>
        <fullName evidence="8 9">Ammonium transporter</fullName>
    </recommendedName>
</protein>
<comment type="similarity">
    <text evidence="2 9">Belongs to the ammonia transporter channel (TC 1.A.11.2) family.</text>
</comment>
<dbReference type="InterPro" id="IPR018047">
    <property type="entry name" value="Ammonium_transpt_CS"/>
</dbReference>
<proteinExistence type="inferred from homology"/>
<comment type="subcellular location">
    <subcellularLocation>
        <location evidence="9">Cell membrane</location>
        <topology evidence="9">Multi-pass membrane protein</topology>
    </subcellularLocation>
    <subcellularLocation>
        <location evidence="1">Membrane</location>
        <topology evidence="1">Multi-pass membrane protein</topology>
    </subcellularLocation>
</comment>
<evidence type="ECO:0000256" key="8">
    <source>
        <dbReference type="ARBA" id="ARBA00050025"/>
    </source>
</evidence>
<dbReference type="Proteomes" id="UP001428817">
    <property type="component" value="Unassembled WGS sequence"/>
</dbReference>
<dbReference type="PANTHER" id="PTHR43029:SF10">
    <property type="entry name" value="AMMONIUM TRANSPORTER MEP2"/>
    <property type="match status" value="1"/>
</dbReference>
<dbReference type="PROSITE" id="PS01219">
    <property type="entry name" value="AMMONIUM_TRANSP"/>
    <property type="match status" value="1"/>
</dbReference>
<feature type="domain" description="Ammonium transporter AmtB-like" evidence="10">
    <location>
        <begin position="9"/>
        <end position="416"/>
    </location>
</feature>
<feature type="transmembrane region" description="Helical" evidence="9">
    <location>
        <begin position="212"/>
        <end position="233"/>
    </location>
</feature>
<evidence type="ECO:0000256" key="7">
    <source>
        <dbReference type="ARBA" id="ARBA00023177"/>
    </source>
</evidence>
<feature type="transmembrane region" description="Helical" evidence="9">
    <location>
        <begin position="125"/>
        <end position="148"/>
    </location>
</feature>
<dbReference type="Pfam" id="PF00909">
    <property type="entry name" value="Ammonium_transp"/>
    <property type="match status" value="1"/>
</dbReference>
<evidence type="ECO:0000256" key="6">
    <source>
        <dbReference type="ARBA" id="ARBA00023136"/>
    </source>
</evidence>
<evidence type="ECO:0000313" key="12">
    <source>
        <dbReference type="Proteomes" id="UP001428817"/>
    </source>
</evidence>
<dbReference type="InterPro" id="IPR024041">
    <property type="entry name" value="NH4_transpt_AmtB-like_dom"/>
</dbReference>
<sequence length="445" mass="46230">MINAGSTTWVLVSAALVMLMTPGLALFYGGLVRTKSVLNMMMMSFVCLAVVGVLWMIYGYSLAFGNDVGGGLLGGLEHVGLRDVSTLVGPESDKIPLQVFAMFQLMFAIITAALLAGAIADRAKFWSWIVFVALWVTVVYFPLAHWVFAFDGFAGPDSKGGWMANDLGLLDFAGGTVVEMNSGASALALALVLGRRRGWPKDPMRPHNMPNVLLGAGLLWFGWFGFNAGSALAANAVAANAFTTSMAASAAAVVSWLVYEQVTDGRPTSLGAASGAIAGLVAITPACGFVDTWGALVIGAVAGVVCALAIKLKYRLGYDDSLDVVALHGVGGLLGTLLIGLFATAAVNPAGKDGLFYGGGLAQLGKQAVATAVTVCYAFGVSLLLAWLVKVTIGFRVDREVEHTGIDEAEHAESGYDLSTLGATTGRGNAGIGVEFRATQEGTDR</sequence>
<evidence type="ECO:0000256" key="2">
    <source>
        <dbReference type="ARBA" id="ARBA00005887"/>
    </source>
</evidence>
<keyword evidence="5 9" id="KW-1133">Transmembrane helix</keyword>
<keyword evidence="7 9" id="KW-0924">Ammonia transport</keyword>
<evidence type="ECO:0000259" key="10">
    <source>
        <dbReference type="Pfam" id="PF00909"/>
    </source>
</evidence>
<dbReference type="InterPro" id="IPR029020">
    <property type="entry name" value="Ammonium/urea_transptr"/>
</dbReference>
<evidence type="ECO:0000256" key="3">
    <source>
        <dbReference type="ARBA" id="ARBA00022448"/>
    </source>
</evidence>
<dbReference type="InterPro" id="IPR001905">
    <property type="entry name" value="Ammonium_transpt"/>
</dbReference>
<feature type="transmembrane region" description="Helical" evidence="9">
    <location>
        <begin position="40"/>
        <end position="58"/>
    </location>
</feature>
<organism evidence="11 12">
    <name type="scientific">Pseudonocardia eucalypti</name>
    <dbReference type="NCBI Taxonomy" id="648755"/>
    <lineage>
        <taxon>Bacteria</taxon>
        <taxon>Bacillati</taxon>
        <taxon>Actinomycetota</taxon>
        <taxon>Actinomycetes</taxon>
        <taxon>Pseudonocardiales</taxon>
        <taxon>Pseudonocardiaceae</taxon>
        <taxon>Pseudonocardia</taxon>
    </lineage>
</organism>
<name>A0ABP9QFG2_9PSEU</name>
<dbReference type="PANTHER" id="PTHR43029">
    <property type="entry name" value="AMMONIUM TRANSPORTER MEP2"/>
    <property type="match status" value="1"/>
</dbReference>
<evidence type="ECO:0000256" key="5">
    <source>
        <dbReference type="ARBA" id="ARBA00022989"/>
    </source>
</evidence>
<keyword evidence="3 9" id="KW-0813">Transport</keyword>
<dbReference type="SUPFAM" id="SSF111352">
    <property type="entry name" value="Ammonium transporter"/>
    <property type="match status" value="1"/>
</dbReference>
<evidence type="ECO:0000256" key="1">
    <source>
        <dbReference type="ARBA" id="ARBA00004141"/>
    </source>
</evidence>
<feature type="transmembrane region" description="Helical" evidence="9">
    <location>
        <begin position="324"/>
        <end position="347"/>
    </location>
</feature>
<keyword evidence="6 9" id="KW-0472">Membrane</keyword>
<dbReference type="RefSeq" id="WP_185060295.1">
    <property type="nucleotide sequence ID" value="NZ_BAABJP010000020.1"/>
</dbReference>
<evidence type="ECO:0000313" key="11">
    <source>
        <dbReference type="EMBL" id="GAA5160634.1"/>
    </source>
</evidence>
<feature type="transmembrane region" description="Helical" evidence="9">
    <location>
        <begin position="239"/>
        <end position="258"/>
    </location>
</feature>
<dbReference type="EMBL" id="BAABJP010000020">
    <property type="protein sequence ID" value="GAA5160634.1"/>
    <property type="molecule type" value="Genomic_DNA"/>
</dbReference>
<accession>A0ABP9QFG2</accession>
<dbReference type="Gene3D" id="1.10.3430.10">
    <property type="entry name" value="Ammonium transporter AmtB like domains"/>
    <property type="match status" value="1"/>
</dbReference>
<gene>
    <name evidence="11" type="ORF">GCM10023321_43670</name>
</gene>
<feature type="transmembrane region" description="Helical" evidence="9">
    <location>
        <begin position="292"/>
        <end position="312"/>
    </location>
</feature>